<protein>
    <submittedName>
        <fullName evidence="1">Uncharacterized protein</fullName>
    </submittedName>
</protein>
<organism evidence="1 2">
    <name type="scientific">Bailinhaonella thermotolerans</name>
    <dbReference type="NCBI Taxonomy" id="1070861"/>
    <lineage>
        <taxon>Bacteria</taxon>
        <taxon>Bacillati</taxon>
        <taxon>Actinomycetota</taxon>
        <taxon>Actinomycetes</taxon>
        <taxon>Streptosporangiales</taxon>
        <taxon>Streptosporangiaceae</taxon>
        <taxon>Bailinhaonella</taxon>
    </lineage>
</organism>
<comment type="caution">
    <text evidence="1">The sequence shown here is derived from an EMBL/GenBank/DDBJ whole genome shotgun (WGS) entry which is preliminary data.</text>
</comment>
<name>A0A3A4ADB3_9ACTN</name>
<evidence type="ECO:0000313" key="1">
    <source>
        <dbReference type="EMBL" id="RJL26655.1"/>
    </source>
</evidence>
<dbReference type="Proteomes" id="UP000265768">
    <property type="component" value="Unassembled WGS sequence"/>
</dbReference>
<dbReference type="AlphaFoldDB" id="A0A3A4ADB3"/>
<sequence length="118" mass="13192">MAALTRDAETFESCRDLSWWRGGDQSWHIEWRDGPYARELADLIAARILPEAPVTAAGPPSATQATLDVMGVLFVLRAVDPLGRARLSRPSLWRLRDALDTTRRTPSPQPWERLLGNG</sequence>
<reference evidence="1 2" key="1">
    <citation type="submission" date="2018-09" db="EMBL/GenBank/DDBJ databases">
        <title>YIM 75507 draft genome.</title>
        <authorList>
            <person name="Tang S."/>
            <person name="Feng Y."/>
        </authorList>
    </citation>
    <scope>NUCLEOTIDE SEQUENCE [LARGE SCALE GENOMIC DNA]</scope>
    <source>
        <strain evidence="1 2">YIM 75507</strain>
    </source>
</reference>
<dbReference type="EMBL" id="QZEY01000012">
    <property type="protein sequence ID" value="RJL26655.1"/>
    <property type="molecule type" value="Genomic_DNA"/>
</dbReference>
<accession>A0A3A4ADB3</accession>
<dbReference type="OrthoDB" id="3389906at2"/>
<keyword evidence="2" id="KW-1185">Reference proteome</keyword>
<proteinExistence type="predicted"/>
<evidence type="ECO:0000313" key="2">
    <source>
        <dbReference type="Proteomes" id="UP000265768"/>
    </source>
</evidence>
<gene>
    <name evidence="1" type="ORF">D5H75_26755</name>
</gene>